<dbReference type="InterPro" id="IPR011250">
    <property type="entry name" value="OMP/PagP_B-barrel"/>
</dbReference>
<accession>A0A7H0GZR1</accession>
<dbReference type="EMBL" id="CP060784">
    <property type="protein sequence ID" value="QNP53777.1"/>
    <property type="molecule type" value="Genomic_DNA"/>
</dbReference>
<feature type="signal peptide" evidence="2">
    <location>
        <begin position="1"/>
        <end position="22"/>
    </location>
</feature>
<dbReference type="Proteomes" id="UP000516093">
    <property type="component" value="Chromosome"/>
</dbReference>
<sequence>MRAFSLLLCLTLWMGLNSLTLAQTARRPTAKPTANKPASTPTKSVPASAETSGDDEIPPLDTRFPELFKPESTPTFRKGYSIVNLGLGLLSPNNGYDLFGSLKSAPALTLAYDRGVVEGIGPGTIGLGGIIGYKGYRYDFPNTDEDATWTDIVLMGRATYHYNFTTNPQLDTYGGISLGVRANFYKNEVSTAAERDRYTGDGLHLAYGLFAGARYYLTERFGAFGEVGYDMSYLKLGLSYRFQ</sequence>
<dbReference type="KEGG" id="hqi:H9L05_09700"/>
<reference evidence="3 4" key="1">
    <citation type="submission" date="2020-08" db="EMBL/GenBank/DDBJ databases">
        <title>Genome sequence of Hymenobacter qilianensis JCM 19763T.</title>
        <authorList>
            <person name="Hyun D.-W."/>
            <person name="Bae J.-W."/>
        </authorList>
    </citation>
    <scope>NUCLEOTIDE SEQUENCE [LARGE SCALE GENOMIC DNA]</scope>
    <source>
        <strain evidence="3 4">JCM 19763</strain>
    </source>
</reference>
<gene>
    <name evidence="3" type="ORF">H9L05_09700</name>
</gene>
<dbReference type="AlphaFoldDB" id="A0A7H0GZR1"/>
<evidence type="ECO:0000313" key="3">
    <source>
        <dbReference type="EMBL" id="QNP53777.1"/>
    </source>
</evidence>
<organism evidence="3 4">
    <name type="scientific">Hymenobacter qilianensis</name>
    <dbReference type="NCBI Taxonomy" id="1385715"/>
    <lineage>
        <taxon>Bacteria</taxon>
        <taxon>Pseudomonadati</taxon>
        <taxon>Bacteroidota</taxon>
        <taxon>Cytophagia</taxon>
        <taxon>Cytophagales</taxon>
        <taxon>Hymenobacteraceae</taxon>
        <taxon>Hymenobacter</taxon>
    </lineage>
</organism>
<keyword evidence="2" id="KW-0732">Signal</keyword>
<evidence type="ECO:0008006" key="5">
    <source>
        <dbReference type="Google" id="ProtNLM"/>
    </source>
</evidence>
<dbReference type="RefSeq" id="WP_187733983.1">
    <property type="nucleotide sequence ID" value="NZ_BMFN01000001.1"/>
</dbReference>
<name>A0A7H0GZR1_9BACT</name>
<protein>
    <recommendedName>
        <fullName evidence="5">Outer membrane beta-barrel protein</fullName>
    </recommendedName>
</protein>
<dbReference type="SUPFAM" id="SSF56925">
    <property type="entry name" value="OMPA-like"/>
    <property type="match status" value="1"/>
</dbReference>
<proteinExistence type="predicted"/>
<feature type="compositionally biased region" description="Polar residues" evidence="1">
    <location>
        <begin position="36"/>
        <end position="51"/>
    </location>
</feature>
<evidence type="ECO:0000313" key="4">
    <source>
        <dbReference type="Proteomes" id="UP000516093"/>
    </source>
</evidence>
<feature type="region of interest" description="Disordered" evidence="1">
    <location>
        <begin position="25"/>
        <end position="63"/>
    </location>
</feature>
<evidence type="ECO:0000256" key="2">
    <source>
        <dbReference type="SAM" id="SignalP"/>
    </source>
</evidence>
<evidence type="ECO:0000256" key="1">
    <source>
        <dbReference type="SAM" id="MobiDB-lite"/>
    </source>
</evidence>
<keyword evidence="4" id="KW-1185">Reference proteome</keyword>
<feature type="chain" id="PRO_5028967621" description="Outer membrane beta-barrel protein" evidence="2">
    <location>
        <begin position="23"/>
        <end position="243"/>
    </location>
</feature>